<dbReference type="InterPro" id="IPR025160">
    <property type="entry name" value="AATF"/>
</dbReference>
<feature type="compositionally biased region" description="Acidic residues" evidence="3">
    <location>
        <begin position="27"/>
        <end position="42"/>
    </location>
</feature>
<feature type="region of interest" description="Disordered" evidence="3">
    <location>
        <begin position="420"/>
        <end position="445"/>
    </location>
</feature>
<feature type="compositionally biased region" description="Acidic residues" evidence="3">
    <location>
        <begin position="556"/>
        <end position="573"/>
    </location>
</feature>
<dbReference type="OrthoDB" id="5783963at2759"/>
<evidence type="ECO:0000313" key="6">
    <source>
        <dbReference type="EMBL" id="PGH27729.1"/>
    </source>
</evidence>
<accession>A0A2B7Z3A7</accession>
<dbReference type="Pfam" id="PF08164">
    <property type="entry name" value="TRAUB"/>
    <property type="match status" value="1"/>
</dbReference>
<dbReference type="PANTHER" id="PTHR15565:SF0">
    <property type="entry name" value="PROTEIN AATF"/>
    <property type="match status" value="1"/>
</dbReference>
<name>A0A2B7Z3A7_POLH7</name>
<gene>
    <name evidence="6" type="ORF">AJ80_00516</name>
</gene>
<dbReference type="InterPro" id="IPR012617">
    <property type="entry name" value="AATF_C"/>
</dbReference>
<dbReference type="AlphaFoldDB" id="A0A2B7Z3A7"/>
<dbReference type="PANTHER" id="PTHR15565">
    <property type="entry name" value="AATF PROTEIN APOPTOSIS ANTAGONIZING TRANSCRIPTION FACTOR"/>
    <property type="match status" value="1"/>
</dbReference>
<comment type="caution">
    <text evidence="6">The sequence shown here is derived from an EMBL/GenBank/DDBJ whole genome shotgun (WGS) entry which is preliminary data.</text>
</comment>
<dbReference type="STRING" id="1447883.A0A2B7Z3A7"/>
<feature type="compositionally biased region" description="Acidic residues" evidence="3">
    <location>
        <begin position="167"/>
        <end position="229"/>
    </location>
</feature>
<feature type="compositionally biased region" description="Basic and acidic residues" evidence="3">
    <location>
        <begin position="46"/>
        <end position="69"/>
    </location>
</feature>
<sequence length="581" mass="63355">MSVKSRPAKSLAEQIAELEDPTPKDFDPEDLSDGGADSDDDSAGVSDKDDAAGREHYEAVGKSKLRKPETVTLGRQYAGAKVSRDALEADESGDDDDDPFRKAEGDEESEGSEDGSEEDEVDLDALAEAGSDGEIESDEAFGESDEERFKDFKFRASKFARPHADEEGGDEFGIDGMPSDEESDNDEDMDEDEDEGSGDEEDDEIGDVSGSEDDEEEDEAEAESDASDLPDDRAELRRLMASDHKTVAASISQAVKADAAKGIAIKKQRLAFDALLNARMKLQKGLTAVNGLPAANNDEEVDQQSIKSAEAAALTLWSTLEDLRHALADAHSTNTAPKKRKRDAAPSSSTSSETIWNRMKEIEAQSLPRRRAVLDKWSQKTRGSRAALPTGRGSLLNSRTAAHQTITAVLDAQIASEIGGDRGSKRARTYESESKESNPTTNGIDTAAEIYDDSVFYQSLLRDLVEQRMASTNGGLDAVDMQFSTRLSIHATTGMRKDKVKRPVDTKASKGRKMRYTVHEKLQNFMAPEERGSWGGRARDEFFASLLGRNAREVLGEESEDEAADAQEEDVEEGGLRLFRS</sequence>
<feature type="compositionally biased region" description="Acidic residues" evidence="3">
    <location>
        <begin position="105"/>
        <end position="146"/>
    </location>
</feature>
<feature type="region of interest" description="Disordered" evidence="3">
    <location>
        <begin position="329"/>
        <end position="356"/>
    </location>
</feature>
<evidence type="ECO:0000256" key="3">
    <source>
        <dbReference type="SAM" id="MobiDB-lite"/>
    </source>
</evidence>
<dbReference type="Proteomes" id="UP000224634">
    <property type="component" value="Unassembled WGS sequence"/>
</dbReference>
<feature type="domain" description="Apoptosis-antagonizing transcription factor C-terminal" evidence="4">
    <location>
        <begin position="457"/>
        <end position="547"/>
    </location>
</feature>
<dbReference type="Pfam" id="PF13339">
    <property type="entry name" value="AATF-Che1"/>
    <property type="match status" value="1"/>
</dbReference>
<evidence type="ECO:0000259" key="5">
    <source>
        <dbReference type="Pfam" id="PF13339"/>
    </source>
</evidence>
<evidence type="ECO:0000256" key="1">
    <source>
        <dbReference type="ARBA" id="ARBA00008966"/>
    </source>
</evidence>
<evidence type="ECO:0000256" key="2">
    <source>
        <dbReference type="ARBA" id="ARBA00013850"/>
    </source>
</evidence>
<dbReference type="EMBL" id="PDNA01000004">
    <property type="protein sequence ID" value="PGH27729.1"/>
    <property type="molecule type" value="Genomic_DNA"/>
</dbReference>
<keyword evidence="7" id="KW-1185">Reference proteome</keyword>
<dbReference type="GO" id="GO:0000462">
    <property type="term" value="P:maturation of SSU-rRNA from tricistronic rRNA transcript (SSU-rRNA, 5.8S rRNA, LSU-rRNA)"/>
    <property type="evidence" value="ECO:0007669"/>
    <property type="project" value="TreeGrafter"/>
</dbReference>
<evidence type="ECO:0000313" key="7">
    <source>
        <dbReference type="Proteomes" id="UP000224634"/>
    </source>
</evidence>
<feature type="compositionally biased region" description="Polar residues" evidence="3">
    <location>
        <begin position="346"/>
        <end position="355"/>
    </location>
</feature>
<reference evidence="6 7" key="1">
    <citation type="submission" date="2017-10" db="EMBL/GenBank/DDBJ databases">
        <title>Comparative genomics in systemic dimorphic fungi from Ajellomycetaceae.</title>
        <authorList>
            <person name="Munoz J.F."/>
            <person name="Mcewen J.G."/>
            <person name="Clay O.K."/>
            <person name="Cuomo C.A."/>
        </authorList>
    </citation>
    <scope>NUCLEOTIDE SEQUENCE [LARGE SCALE GENOMIC DNA]</scope>
    <source>
        <strain evidence="6 7">UAMH7299</strain>
    </source>
</reference>
<feature type="region of interest" description="Disordered" evidence="3">
    <location>
        <begin position="555"/>
        <end position="581"/>
    </location>
</feature>
<feature type="compositionally biased region" description="Acidic residues" evidence="3">
    <location>
        <begin position="88"/>
        <end position="98"/>
    </location>
</feature>
<organism evidence="6 7">
    <name type="scientific">Polytolypa hystricis (strain UAMH7299)</name>
    <dbReference type="NCBI Taxonomy" id="1447883"/>
    <lineage>
        <taxon>Eukaryota</taxon>
        <taxon>Fungi</taxon>
        <taxon>Dikarya</taxon>
        <taxon>Ascomycota</taxon>
        <taxon>Pezizomycotina</taxon>
        <taxon>Eurotiomycetes</taxon>
        <taxon>Eurotiomycetidae</taxon>
        <taxon>Onygenales</taxon>
        <taxon>Onygenales incertae sedis</taxon>
        <taxon>Polytolypa</taxon>
    </lineage>
</organism>
<feature type="domain" description="AATF leucine zipper-containing" evidence="5">
    <location>
        <begin position="258"/>
        <end position="380"/>
    </location>
</feature>
<feature type="region of interest" description="Disordered" evidence="3">
    <location>
        <begin position="1"/>
        <end position="232"/>
    </location>
</feature>
<dbReference type="InterPro" id="IPR039223">
    <property type="entry name" value="AATF/Bfr2"/>
</dbReference>
<proteinExistence type="inferred from homology"/>
<comment type="similarity">
    <text evidence="1">Belongs to the AATF family.</text>
</comment>
<protein>
    <recommendedName>
        <fullName evidence="2">Protein BFR2</fullName>
    </recommendedName>
</protein>
<evidence type="ECO:0000259" key="4">
    <source>
        <dbReference type="Pfam" id="PF08164"/>
    </source>
</evidence>
<feature type="compositionally biased region" description="Basic and acidic residues" evidence="3">
    <location>
        <begin position="420"/>
        <end position="436"/>
    </location>
</feature>
<dbReference type="GO" id="GO:0005730">
    <property type="term" value="C:nucleolus"/>
    <property type="evidence" value="ECO:0007669"/>
    <property type="project" value="TreeGrafter"/>
</dbReference>